<keyword evidence="4" id="KW-1185">Reference proteome</keyword>
<protein>
    <submittedName>
        <fullName evidence="3">Helix-turn-helix transcriptional regulator</fullName>
    </submittedName>
</protein>
<organism evidence="3 4">
    <name type="scientific">Pseudoflavonifractor hominis</name>
    <dbReference type="NCBI Taxonomy" id="2763059"/>
    <lineage>
        <taxon>Bacteria</taxon>
        <taxon>Bacillati</taxon>
        <taxon>Bacillota</taxon>
        <taxon>Clostridia</taxon>
        <taxon>Eubacteriales</taxon>
        <taxon>Oscillospiraceae</taxon>
        <taxon>Pseudoflavonifractor</taxon>
    </lineage>
</organism>
<name>A0ABR7HWP5_9FIRM</name>
<comment type="caution">
    <text evidence="3">The sequence shown here is derived from an EMBL/GenBank/DDBJ whole genome shotgun (WGS) entry which is preliminary data.</text>
</comment>
<sequence>MVTMAQRIESLRTEANLSRPALAAALGFPKGSIEKFETGRQTPSKEQQEKLAAHFGVSLFYLRGESGDRTRQEDWMSGVSLNDDEPGFTPTPAPKPKRLKQEEPQGAMLDAVLASKPVQELLRKIVLDTLRSPEGQDLIRKALQK</sequence>
<gene>
    <name evidence="3" type="ORF">H8S34_13815</name>
</gene>
<evidence type="ECO:0000259" key="2">
    <source>
        <dbReference type="PROSITE" id="PS50943"/>
    </source>
</evidence>
<evidence type="ECO:0000256" key="1">
    <source>
        <dbReference type="SAM" id="MobiDB-lite"/>
    </source>
</evidence>
<dbReference type="Gene3D" id="1.10.260.40">
    <property type="entry name" value="lambda repressor-like DNA-binding domains"/>
    <property type="match status" value="1"/>
</dbReference>
<dbReference type="SUPFAM" id="SSF47413">
    <property type="entry name" value="lambda repressor-like DNA-binding domains"/>
    <property type="match status" value="1"/>
</dbReference>
<dbReference type="SMART" id="SM00530">
    <property type="entry name" value="HTH_XRE"/>
    <property type="match status" value="1"/>
</dbReference>
<dbReference type="CDD" id="cd00093">
    <property type="entry name" value="HTH_XRE"/>
    <property type="match status" value="1"/>
</dbReference>
<dbReference type="InterPro" id="IPR010982">
    <property type="entry name" value="Lambda_DNA-bd_dom_sf"/>
</dbReference>
<dbReference type="PROSITE" id="PS50943">
    <property type="entry name" value="HTH_CROC1"/>
    <property type="match status" value="1"/>
</dbReference>
<reference evidence="3 4" key="1">
    <citation type="submission" date="2020-08" db="EMBL/GenBank/DDBJ databases">
        <title>Genome public.</title>
        <authorList>
            <person name="Liu C."/>
            <person name="Sun Q."/>
        </authorList>
    </citation>
    <scope>NUCLEOTIDE SEQUENCE [LARGE SCALE GENOMIC DNA]</scope>
    <source>
        <strain evidence="3 4">New-38</strain>
    </source>
</reference>
<proteinExistence type="predicted"/>
<dbReference type="Pfam" id="PF13560">
    <property type="entry name" value="HTH_31"/>
    <property type="match status" value="1"/>
</dbReference>
<dbReference type="RefSeq" id="WP_186964302.1">
    <property type="nucleotide sequence ID" value="NZ_JACOPR010000011.1"/>
</dbReference>
<dbReference type="EMBL" id="JACOPR010000011">
    <property type="protein sequence ID" value="MBC5731895.1"/>
    <property type="molecule type" value="Genomic_DNA"/>
</dbReference>
<dbReference type="Proteomes" id="UP000660021">
    <property type="component" value="Unassembled WGS sequence"/>
</dbReference>
<feature type="domain" description="HTH cro/C1-type" evidence="2">
    <location>
        <begin position="8"/>
        <end position="62"/>
    </location>
</feature>
<dbReference type="InterPro" id="IPR001387">
    <property type="entry name" value="Cro/C1-type_HTH"/>
</dbReference>
<evidence type="ECO:0000313" key="3">
    <source>
        <dbReference type="EMBL" id="MBC5731895.1"/>
    </source>
</evidence>
<feature type="region of interest" description="Disordered" evidence="1">
    <location>
        <begin position="77"/>
        <end position="102"/>
    </location>
</feature>
<evidence type="ECO:0000313" key="4">
    <source>
        <dbReference type="Proteomes" id="UP000660021"/>
    </source>
</evidence>
<accession>A0ABR7HWP5</accession>